<feature type="compositionally biased region" description="Basic and acidic residues" evidence="1">
    <location>
        <begin position="376"/>
        <end position="397"/>
    </location>
</feature>
<feature type="region of interest" description="Disordered" evidence="1">
    <location>
        <begin position="839"/>
        <end position="881"/>
    </location>
</feature>
<evidence type="ECO:0000313" key="2">
    <source>
        <dbReference type="EMBL" id="KAJ6815429.1"/>
    </source>
</evidence>
<feature type="region of interest" description="Disordered" evidence="1">
    <location>
        <begin position="800"/>
        <end position="825"/>
    </location>
</feature>
<protein>
    <submittedName>
        <fullName evidence="2">Uncharacterized protein</fullName>
    </submittedName>
</protein>
<evidence type="ECO:0000256" key="1">
    <source>
        <dbReference type="SAM" id="MobiDB-lite"/>
    </source>
</evidence>
<organism evidence="2 3">
    <name type="scientific">Iris pallida</name>
    <name type="common">Sweet iris</name>
    <dbReference type="NCBI Taxonomy" id="29817"/>
    <lineage>
        <taxon>Eukaryota</taxon>
        <taxon>Viridiplantae</taxon>
        <taxon>Streptophyta</taxon>
        <taxon>Embryophyta</taxon>
        <taxon>Tracheophyta</taxon>
        <taxon>Spermatophyta</taxon>
        <taxon>Magnoliopsida</taxon>
        <taxon>Liliopsida</taxon>
        <taxon>Asparagales</taxon>
        <taxon>Iridaceae</taxon>
        <taxon>Iridoideae</taxon>
        <taxon>Irideae</taxon>
        <taxon>Iris</taxon>
    </lineage>
</organism>
<dbReference type="PANTHER" id="PTHR33167">
    <property type="entry name" value="TRANSCRIPTION FACTOR, PUTATIVE (DUF863)-RELATED"/>
    <property type="match status" value="1"/>
</dbReference>
<comment type="caution">
    <text evidence="2">The sequence shown here is derived from an EMBL/GenBank/DDBJ whole genome shotgun (WGS) entry which is preliminary data.</text>
</comment>
<accession>A0AAX6FGI7</accession>
<dbReference type="InterPro" id="IPR008581">
    <property type="entry name" value="DUF863_pln"/>
</dbReference>
<keyword evidence="3" id="KW-1185">Reference proteome</keyword>
<name>A0AAX6FGI7_IRIPA</name>
<dbReference type="Pfam" id="PF05904">
    <property type="entry name" value="DUF863"/>
    <property type="match status" value="2"/>
</dbReference>
<dbReference type="AlphaFoldDB" id="A0AAX6FGI7"/>
<reference evidence="2" key="2">
    <citation type="submission" date="2023-04" db="EMBL/GenBank/DDBJ databases">
        <authorList>
            <person name="Bruccoleri R.E."/>
            <person name="Oakeley E.J."/>
            <person name="Faust A.-M."/>
            <person name="Dessus-Babus S."/>
            <person name="Altorfer M."/>
            <person name="Burckhardt D."/>
            <person name="Oertli M."/>
            <person name="Naumann U."/>
            <person name="Petersen F."/>
            <person name="Wong J."/>
        </authorList>
    </citation>
    <scope>NUCLEOTIDE SEQUENCE</scope>
    <source>
        <strain evidence="2">GSM-AAB239-AS_SAM_17_03QT</strain>
        <tissue evidence="2">Leaf</tissue>
    </source>
</reference>
<proteinExistence type="predicted"/>
<dbReference type="Proteomes" id="UP001140949">
    <property type="component" value="Unassembled WGS sequence"/>
</dbReference>
<reference evidence="2" key="1">
    <citation type="journal article" date="2023" name="GigaByte">
        <title>Genome assembly of the bearded iris, Iris pallida Lam.</title>
        <authorList>
            <person name="Bruccoleri R.E."/>
            <person name="Oakeley E.J."/>
            <person name="Faust A.M.E."/>
            <person name="Altorfer M."/>
            <person name="Dessus-Babus S."/>
            <person name="Burckhardt D."/>
            <person name="Oertli M."/>
            <person name="Naumann U."/>
            <person name="Petersen F."/>
            <person name="Wong J."/>
        </authorList>
    </citation>
    <scope>NUCLEOTIDE SEQUENCE</scope>
    <source>
        <strain evidence="2">GSM-AAB239-AS_SAM_17_03QT</strain>
    </source>
</reference>
<feature type="region of interest" description="Disordered" evidence="1">
    <location>
        <begin position="340"/>
        <end position="402"/>
    </location>
</feature>
<dbReference type="PANTHER" id="PTHR33167:SF4">
    <property type="entry name" value="TRANSCRIPTION FACTOR, PUTATIVE (DUF863)-RELATED"/>
    <property type="match status" value="1"/>
</dbReference>
<evidence type="ECO:0000313" key="3">
    <source>
        <dbReference type="Proteomes" id="UP001140949"/>
    </source>
</evidence>
<sequence>MGTKVQSENYLSLNHLMRNMNEDPSGHFPHSSDDSDETLSEDLYDGCMLNPVNGYSAYDREMLKQAMLEHEAVFRKQVWELHRLYRIQKSLMDELKNQDLYQVPVEMETSGCYTYSSQMSYETKQNIWQMPHLTAINTSYNREAVVGTDNVNPSLNLMQSNEVSTEKGSSLAGGKLLDCKLKNHPKRTIDLQLPADVYIDTEDSERTNREDMFRTSFWATGHVSSVYDVEDEREVKLTLGISGDPSCSYSTKKFDRQRQSRQSINSLGGLNRPVKGLNCEGESGLVSNHSTGVRTLHGCHQLPDRMDRSFLPRDLFTENHSDEGAYSKIVSAVKEEAVWESSPLSYEDGRSRNGTDSLYPEISSDKYPLCSGPSRQKLERDHETSPDQSEEQTRFGEKPTLGIRTSVNSSQLAKPGDSLLTSPQVHNPLSCMALMENTSFESSLRVACLRRPSITYVPIAVQALPCFSEAERIKYRTRKLHKSVKDLIVSQDKMEANGDLNQSQSGFDRVAHDDFEGNGSLRCCKSPKDVSFSQLVPSATQGEKHRELIHMQVKERKKRRKGTSHGRKNIIGFPIAEKLQQGQKCVKKKVKNEVGDVDMIREGGVGGSCRLGFQNQINLNSLGILTKDEVDAQTGQIVSEIAMEAFIPFKETLDSMAAENIVAISLDLIHPSAPVSCDSLHWFSVVISSKTACAETPNSDGTSKGLDLFEAMTLELDEVKPDVYGLRSQQQGNQKKGNKHFASLLLGKPLRGQARKRRQKKDFQKDILPGLMSLSRHEVNEDLQAFETIMKATDSTWQPSMVRRGTGRKGFSCQGRGRQQQPQATSLAIAVADVTDIRSSPPRVKPLVPTEVGDIDRSKIGQGRGTEKGRKHRVKSGNAFG</sequence>
<dbReference type="EMBL" id="JANAVB010028820">
    <property type="protein sequence ID" value="KAJ6815429.1"/>
    <property type="molecule type" value="Genomic_DNA"/>
</dbReference>
<gene>
    <name evidence="2" type="ORF">M6B38_133005</name>
</gene>